<comment type="subcellular location">
    <subcellularLocation>
        <location evidence="1">Nucleus</location>
    </subcellularLocation>
</comment>
<evidence type="ECO:0000256" key="7">
    <source>
        <dbReference type="SAM" id="MobiDB-lite"/>
    </source>
</evidence>
<protein>
    <recommendedName>
        <fullName evidence="6">Poly [ADP-ribose] polymerase</fullName>
        <shortName evidence="6">PARP</shortName>
        <ecNumber evidence="6">2.4.2.-</ecNumber>
    </recommendedName>
</protein>
<dbReference type="PANTHER" id="PTHR14453:SF67">
    <property type="entry name" value="POLY [ADP-RIBOSE] POLYMERASE"/>
    <property type="match status" value="1"/>
</dbReference>
<dbReference type="InterPro" id="IPR012317">
    <property type="entry name" value="Poly(ADP-ribose)pol_cat_dom"/>
</dbReference>
<dbReference type="PANTHER" id="PTHR14453">
    <property type="entry name" value="PARP/ZINC FINGER CCCH TYPE DOMAIN CONTAINING PROTEIN"/>
    <property type="match status" value="1"/>
</dbReference>
<dbReference type="GO" id="GO:0005737">
    <property type="term" value="C:cytoplasm"/>
    <property type="evidence" value="ECO:0007669"/>
    <property type="project" value="TreeGrafter"/>
</dbReference>
<name>A0A8J8P318_HALGN</name>
<keyword evidence="4 6" id="KW-0520">NAD</keyword>
<evidence type="ECO:0000256" key="6">
    <source>
        <dbReference type="RuleBase" id="RU362114"/>
    </source>
</evidence>
<dbReference type="InterPro" id="IPR052056">
    <property type="entry name" value="Mono-ARTD/PARP"/>
</dbReference>
<dbReference type="EC" id="2.4.2.-" evidence="6"/>
<evidence type="ECO:0000313" key="9">
    <source>
        <dbReference type="EMBL" id="TNV84716.1"/>
    </source>
</evidence>
<comment type="caution">
    <text evidence="9">The sequence shown here is derived from an EMBL/GenBank/DDBJ whole genome shotgun (WGS) entry which is preliminary data.</text>
</comment>
<feature type="region of interest" description="Disordered" evidence="7">
    <location>
        <begin position="1"/>
        <end position="24"/>
    </location>
</feature>
<evidence type="ECO:0000256" key="3">
    <source>
        <dbReference type="ARBA" id="ARBA00022679"/>
    </source>
</evidence>
<dbReference type="Proteomes" id="UP000785679">
    <property type="component" value="Unassembled WGS sequence"/>
</dbReference>
<feature type="region of interest" description="Disordered" evidence="7">
    <location>
        <begin position="183"/>
        <end position="214"/>
    </location>
</feature>
<dbReference type="Pfam" id="PF00644">
    <property type="entry name" value="PARP"/>
    <property type="match status" value="1"/>
</dbReference>
<dbReference type="GO" id="GO:0010629">
    <property type="term" value="P:negative regulation of gene expression"/>
    <property type="evidence" value="ECO:0007669"/>
    <property type="project" value="TreeGrafter"/>
</dbReference>
<dbReference type="GO" id="GO:0003714">
    <property type="term" value="F:transcription corepressor activity"/>
    <property type="evidence" value="ECO:0007669"/>
    <property type="project" value="TreeGrafter"/>
</dbReference>
<reference evidence="9" key="1">
    <citation type="submission" date="2019-06" db="EMBL/GenBank/DDBJ databases">
        <authorList>
            <person name="Zheng W."/>
        </authorList>
    </citation>
    <scope>NUCLEOTIDE SEQUENCE</scope>
    <source>
        <strain evidence="9">QDHG01</strain>
    </source>
</reference>
<keyword evidence="10" id="KW-1185">Reference proteome</keyword>
<evidence type="ECO:0000256" key="5">
    <source>
        <dbReference type="ARBA" id="ARBA00023242"/>
    </source>
</evidence>
<keyword evidence="3 6" id="KW-0808">Transferase</keyword>
<evidence type="ECO:0000256" key="1">
    <source>
        <dbReference type="ARBA" id="ARBA00004123"/>
    </source>
</evidence>
<dbReference type="EMBL" id="RRYP01002489">
    <property type="protein sequence ID" value="TNV84716.1"/>
    <property type="molecule type" value="Genomic_DNA"/>
</dbReference>
<gene>
    <name evidence="9" type="ORF">FGO68_gene4511</name>
</gene>
<dbReference type="OrthoDB" id="6133115at2759"/>
<dbReference type="GO" id="GO:0003950">
    <property type="term" value="F:NAD+ poly-ADP-ribosyltransferase activity"/>
    <property type="evidence" value="ECO:0007669"/>
    <property type="project" value="UniProtKB-UniRule"/>
</dbReference>
<dbReference type="SUPFAM" id="SSF56399">
    <property type="entry name" value="ADP-ribosylation"/>
    <property type="match status" value="1"/>
</dbReference>
<dbReference type="PROSITE" id="PS51059">
    <property type="entry name" value="PARP_CATALYTIC"/>
    <property type="match status" value="1"/>
</dbReference>
<dbReference type="Gene3D" id="3.90.228.10">
    <property type="match status" value="1"/>
</dbReference>
<proteinExistence type="predicted"/>
<evidence type="ECO:0000256" key="2">
    <source>
        <dbReference type="ARBA" id="ARBA00022676"/>
    </source>
</evidence>
<keyword evidence="2 6" id="KW-0328">Glycosyltransferase</keyword>
<dbReference type="AlphaFoldDB" id="A0A8J8P318"/>
<sequence length="840" mass="98646">MSQQMKQGCSQIEENKSLQATPNTSFQQMPESLPLYQLHAQQEESYMQQSQQSMMSSMLSATPLNFSMQQFLSMSQPFPFVDPYFKAKQEILTKHPTLLQNEKFISIVAKDPSLSEIFLQNEVLLKPYLVPEEKPKDEEFERMKKELDDFKAKQADQEKIRAKEEKKRLKEEKRIADEIERKQEEEARLKRQKEEDQKRADERAKFNENVSKKEAEIEQQKLNALLEEKKRKEREEEELRREKIVAQLASQLENKIGKELIKKQLEECGWNQEAARKSIEASMPKFQRVTFNEDLQVISFLRIKANDINFNKNYPSISVTPQQRLPKIKRRNNYFKGAGFRKSFKLKPGLQEKNLSQLVHFIWKYGDSVDESISIQQKVPWWSYFVKKGDSNYHQRQDKSVEFVEFDSDQNYQIEMFFQECKFGQKRKFGERFTIVGDQQLAKNGFLYQVWGASEDPSTWFEQNVTLKNAPQRQLRRVLKEVPYEGDSQFGMRPYISIEEDIKSQSVFDQIKDNDGSDKEEQAMEGSINYKTQSIVIEGEASEITQLKNTVNEYCQNPRNFISLVDFDGTAEPDFIAALKQEVEQRFKIVDLTVAGAQIKIIGFKSMQARTFTKKALCLRAKYAKMQRYPKYWKDIDSMENDQIIIKQVDKGSTEFKLIEEQFLKTMPNKEVQKIERIQNPKIWQKFQVETAQMEKKLKSKEDTQIRYLYHGTSANAPINIYQSEQGFNGYYSNDGMWGRANYFAAKASYSHDYRHTLPNGLFQMFYARVILGKSKELASDKSLKEPPFIEGSSTVRYDSVQGFIKNTNVFMVYSNCKAYPEYLITYREKPQNRNGHVYI</sequence>
<evidence type="ECO:0000313" key="10">
    <source>
        <dbReference type="Proteomes" id="UP000785679"/>
    </source>
</evidence>
<keyword evidence="5" id="KW-0539">Nucleus</keyword>
<evidence type="ECO:0000256" key="4">
    <source>
        <dbReference type="ARBA" id="ARBA00023027"/>
    </source>
</evidence>
<feature type="domain" description="PARP catalytic" evidence="8">
    <location>
        <begin position="629"/>
        <end position="840"/>
    </location>
</feature>
<accession>A0A8J8P318</accession>
<organism evidence="9 10">
    <name type="scientific">Halteria grandinella</name>
    <dbReference type="NCBI Taxonomy" id="5974"/>
    <lineage>
        <taxon>Eukaryota</taxon>
        <taxon>Sar</taxon>
        <taxon>Alveolata</taxon>
        <taxon>Ciliophora</taxon>
        <taxon>Intramacronucleata</taxon>
        <taxon>Spirotrichea</taxon>
        <taxon>Stichotrichia</taxon>
        <taxon>Sporadotrichida</taxon>
        <taxon>Halteriidae</taxon>
        <taxon>Halteria</taxon>
    </lineage>
</organism>
<dbReference type="GO" id="GO:0005634">
    <property type="term" value="C:nucleus"/>
    <property type="evidence" value="ECO:0007669"/>
    <property type="project" value="UniProtKB-SubCell"/>
</dbReference>
<evidence type="ECO:0000259" key="8">
    <source>
        <dbReference type="PROSITE" id="PS51059"/>
    </source>
</evidence>